<dbReference type="AlphaFoldDB" id="A0A2U3D830"/>
<dbReference type="EMBL" id="MPDK01000013">
    <property type="protein sequence ID" value="PWI57432.1"/>
    <property type="molecule type" value="Genomic_DNA"/>
</dbReference>
<keyword evidence="1" id="KW-1133">Transmembrane helix</keyword>
<evidence type="ECO:0000256" key="1">
    <source>
        <dbReference type="SAM" id="Phobius"/>
    </source>
</evidence>
<feature type="transmembrane region" description="Helical" evidence="1">
    <location>
        <begin position="33"/>
        <end position="52"/>
    </location>
</feature>
<evidence type="ECO:0000313" key="3">
    <source>
        <dbReference type="Proteomes" id="UP000245380"/>
    </source>
</evidence>
<dbReference type="RefSeq" id="WP_181363003.1">
    <property type="nucleotide sequence ID" value="NZ_MPDK01000013.1"/>
</dbReference>
<comment type="caution">
    <text evidence="2">The sequence shown here is derived from an EMBL/GenBank/DDBJ whole genome shotgun (WGS) entry which is preliminary data.</text>
</comment>
<gene>
    <name evidence="2" type="ORF">BM613_08905</name>
</gene>
<evidence type="ECO:0008006" key="4">
    <source>
        <dbReference type="Google" id="ProtNLM"/>
    </source>
</evidence>
<feature type="transmembrane region" description="Helical" evidence="1">
    <location>
        <begin position="6"/>
        <end position="26"/>
    </location>
</feature>
<organism evidence="2 3">
    <name type="scientific">Sulfoacidibacillus thermotolerans</name>
    <name type="common">Acidibacillus sulfuroxidans</name>
    <dbReference type="NCBI Taxonomy" id="1765684"/>
    <lineage>
        <taxon>Bacteria</taxon>
        <taxon>Bacillati</taxon>
        <taxon>Bacillota</taxon>
        <taxon>Bacilli</taxon>
        <taxon>Bacillales</taxon>
        <taxon>Alicyclobacillaceae</taxon>
        <taxon>Sulfoacidibacillus</taxon>
    </lineage>
</organism>
<keyword evidence="1" id="KW-0472">Membrane</keyword>
<dbReference type="Proteomes" id="UP000245380">
    <property type="component" value="Unassembled WGS sequence"/>
</dbReference>
<feature type="transmembrane region" description="Helical" evidence="1">
    <location>
        <begin position="72"/>
        <end position="97"/>
    </location>
</feature>
<keyword evidence="3" id="KW-1185">Reference proteome</keyword>
<accession>A0A2U3D830</accession>
<reference evidence="2 3" key="1">
    <citation type="submission" date="2016-11" db="EMBL/GenBank/DDBJ databases">
        <title>Comparative genomics of Acidibacillus ferroxidans species.</title>
        <authorList>
            <person name="Oliveira G."/>
            <person name="Nunes G."/>
            <person name="Oliveira R."/>
            <person name="Araujo F."/>
            <person name="Salim A."/>
            <person name="Scholte L."/>
            <person name="Morais D."/>
            <person name="Nancucheo I."/>
            <person name="Johnson D.B."/>
            <person name="Grail B."/>
            <person name="Bittencourt J."/>
            <person name="Valadares R."/>
        </authorList>
    </citation>
    <scope>NUCLEOTIDE SEQUENCE [LARGE SCALE GENOMIC DNA]</scope>
    <source>
        <strain evidence="2 3">Y002</strain>
    </source>
</reference>
<proteinExistence type="predicted"/>
<evidence type="ECO:0000313" key="2">
    <source>
        <dbReference type="EMBL" id="PWI57432.1"/>
    </source>
</evidence>
<protein>
    <recommendedName>
        <fullName evidence="4">Histidine kinase N-terminal 7TM region domain-containing protein</fullName>
    </recommendedName>
</protein>
<sequence>MSLLDVTYILLFLTSLFGAVLFFGFTFRRQIRYPLFVVSSHVIFASATWALFSISLVRHLFRFASHPDHFTAVLYLLLGYAIYTFTYLLGVYFFFRYDAKRKHVRLQSIALHLTLAGLTFIFVTSSYIVVALTPVHALPAGKLGTNSPLWYLVHRDQILHSHSSSSSSNRSPY</sequence>
<feature type="transmembrane region" description="Helical" evidence="1">
    <location>
        <begin position="109"/>
        <end position="130"/>
    </location>
</feature>
<keyword evidence="1" id="KW-0812">Transmembrane</keyword>
<name>A0A2U3D830_SULT2</name>